<reference evidence="2" key="1">
    <citation type="submission" date="2018-05" db="EMBL/GenBank/DDBJ databases">
        <title>Draft genome of Mucuna pruriens seed.</title>
        <authorList>
            <person name="Nnadi N.E."/>
            <person name="Vos R."/>
            <person name="Hasami M.H."/>
            <person name="Devisetty U.K."/>
            <person name="Aguiy J.C."/>
        </authorList>
    </citation>
    <scope>NUCLEOTIDE SEQUENCE [LARGE SCALE GENOMIC DNA]</scope>
    <source>
        <strain evidence="2">JCA_2017</strain>
    </source>
</reference>
<feature type="compositionally biased region" description="Basic and acidic residues" evidence="1">
    <location>
        <begin position="495"/>
        <end position="514"/>
    </location>
</feature>
<keyword evidence="3" id="KW-1185">Reference proteome</keyword>
<feature type="compositionally biased region" description="Low complexity" evidence="1">
    <location>
        <begin position="1041"/>
        <end position="1051"/>
    </location>
</feature>
<feature type="region of interest" description="Disordered" evidence="1">
    <location>
        <begin position="1192"/>
        <end position="1231"/>
    </location>
</feature>
<feature type="compositionally biased region" description="Low complexity" evidence="1">
    <location>
        <begin position="271"/>
        <end position="287"/>
    </location>
</feature>
<feature type="compositionally biased region" description="Low complexity" evidence="1">
    <location>
        <begin position="1564"/>
        <end position="1581"/>
    </location>
</feature>
<feature type="compositionally biased region" description="Low complexity" evidence="1">
    <location>
        <begin position="1364"/>
        <end position="1399"/>
    </location>
</feature>
<evidence type="ECO:0000313" key="2">
    <source>
        <dbReference type="EMBL" id="RDX65532.1"/>
    </source>
</evidence>
<feature type="compositionally biased region" description="Low complexity" evidence="1">
    <location>
        <begin position="369"/>
        <end position="380"/>
    </location>
</feature>
<feature type="compositionally biased region" description="Basic and acidic residues" evidence="1">
    <location>
        <begin position="155"/>
        <end position="164"/>
    </location>
</feature>
<dbReference type="EMBL" id="QJKJ01013853">
    <property type="protein sequence ID" value="RDX65532.1"/>
    <property type="molecule type" value="Genomic_DNA"/>
</dbReference>
<feature type="region of interest" description="Disordered" evidence="1">
    <location>
        <begin position="1532"/>
        <end position="1632"/>
    </location>
</feature>
<feature type="compositionally biased region" description="Basic and acidic residues" evidence="1">
    <location>
        <begin position="118"/>
        <end position="147"/>
    </location>
</feature>
<feature type="compositionally biased region" description="Polar residues" evidence="1">
    <location>
        <begin position="881"/>
        <end position="901"/>
    </location>
</feature>
<dbReference type="InterPro" id="IPR039317">
    <property type="entry name" value="TIC"/>
</dbReference>
<dbReference type="STRING" id="157652.A0A371EHK1"/>
<comment type="caution">
    <text evidence="2">The sequence shown here is derived from an EMBL/GenBank/DDBJ whole genome shotgun (WGS) entry which is preliminary data.</text>
</comment>
<feature type="compositionally biased region" description="Low complexity" evidence="1">
    <location>
        <begin position="970"/>
        <end position="1021"/>
    </location>
</feature>
<evidence type="ECO:0000313" key="3">
    <source>
        <dbReference type="Proteomes" id="UP000257109"/>
    </source>
</evidence>
<dbReference type="Proteomes" id="UP000257109">
    <property type="component" value="Unassembled WGS sequence"/>
</dbReference>
<feature type="non-terminal residue" evidence="2">
    <location>
        <position position="1"/>
    </location>
</feature>
<gene>
    <name evidence="2" type="primary">TIC</name>
    <name evidence="2" type="ORF">CR513_55804</name>
</gene>
<accession>A0A371EHK1</accession>
<feature type="compositionally biased region" description="Low complexity" evidence="1">
    <location>
        <begin position="310"/>
        <end position="319"/>
    </location>
</feature>
<feature type="compositionally biased region" description="Low complexity" evidence="1">
    <location>
        <begin position="1497"/>
        <end position="1520"/>
    </location>
</feature>
<sequence>MRLEHKKGKRDRGAKSGAAAARGGEEEGKKDKQSKAKQPPPKISDNSENRKRGSSVDRIKFSAFKYLSLPICGLVQSLTRIREARRTTMAANGLTRRRHRTNSLRDSPEEDGAMELQEPTRLRDRGASGKKDRDRERERERERDRLGRNKKRRGDRLMHSSREDGGEDTSDESINDEDDDDEDDGGGGGGGGSASVRMLPLNPSSLSNHHRKSFPPAKVFRPTPPTTWKAADEMIGVSVPRKARSASTKRSHECWTSAGGGIAAEQNHRQPSSSPVRAASPSSSNASARKKIVSSGIRKQNGGAKFRPPKTTTSKSSSSAQDEIEIEIAEVLYGMMRQPQGPSKQEIIANDSTKFDSREPNKSSTDAKSPISNPQNSSSSATPMSAVAPKRKRPRPVKHEDENPAILSVRSSPISSTTKADSDQPSKMETCSSNLDKNITGSVTENLVNSQMVQASPEPAKPEGNASSESKPMAEEAEKQKDVGLSEVAVPPQSPKKESPVRQVADDDREDVKATKANPSMSESENQREEKYQIDLMAPPPPLRSSPERDAVNNLVVDAEKAFGVVQEVKPMMKEDEKTVRINKEEAMIVEMEKVRTKGEETDSQKPGIVQKERGIDLQLDLEKADRVDTSGNVGSMVNKKQQHQNVQRQQQQQQINSDKNARYSVFHKHFLSDLGALRGFSLLPVQPNSLPIPLSVPSWPGGLPSMGYMTPLQGVVSMDGTTVTSAAIPPAHLFNQPRPKRCATHCYIARNILYHQQIARMNPFWPAAAGSASLYGAKPSNLNVVPPIELHGNVPGRAANSAQDKGHAVAMFPGHVGKDKGSQPVNLDSSSRKQILLQQALPPGAAPSNILHGPAFIFPLNQQQAAAAASVRPGSVKSLPVSSNGAPSNVTNSAPPNASGTGAAAAPTMSFSYPNMAGNETPYLAILQNNAYPFPIPAHVGGPPGYRGTPHAQAFPFFNGSFYSSQMLHPSQIQQQQLPAQSQQSQQGHQNTSISSGSSSSQKQHAQNQQQKPNNNNAAGSNGGGSLQGFPVTKNPPSQPLQLQQQPQQRQNHHTSHPARQVESEMGGEDSPSTADSRLTRTAMNIYGQNFAMPMQTPNFALMTPASISAAASNGGHSEKKQPQQHPGPKGGGETTPAFAMSFASINGAAGATGLDLSSIAQNHSIMQSSHNYHIMAAAQAASAQLKKNYHHAPEEGKNVVNSSNLDEDRKSGKIPATMGQSIAFGRPDVSDPSLASLSGGNNVIDTSGRNLNLGSASSRASASVMPSAISTNAAGSHQQMQRNQQQILQQHQKQNQFAAASAAARSKTPSTSNGSVYSDNLPSTSSMATKFPNAVSAFPQSLGQSSSTVAQSAQWKNSVRATTTSQSPPSMASTTPPSSVKTLPQQQARSQQPPQTQISFAANPKSSTALVQPASSTQSPSPPVMVGSPTTSSMSKNTGSPRTTSASTNNNKISQSSSLSSQQVKNSSAVPARKSSPVGGRNVPSILNVPSSNTGSKSQLPQQQQKQQQQQQISKQQGLPQAQLFFSNPYVHSQSNSSTSTSVGPGGYYLQRRGPEPMQRPGSSGNSSAGNNNGKGSSALPTQGLLHPAQYAAMPPSGSHHQFGPAGFSYVHPVPSVQVKPAEQKQPAGE</sequence>
<feature type="compositionally biased region" description="Low complexity" evidence="1">
    <location>
        <begin position="1280"/>
        <end position="1306"/>
    </location>
</feature>
<evidence type="ECO:0000256" key="1">
    <source>
        <dbReference type="SAM" id="MobiDB-lite"/>
    </source>
</evidence>
<name>A0A371EHK1_MUCPR</name>
<organism evidence="2 3">
    <name type="scientific">Mucuna pruriens</name>
    <name type="common">Velvet bean</name>
    <name type="synonym">Dolichos pruriens</name>
    <dbReference type="NCBI Taxonomy" id="157652"/>
    <lineage>
        <taxon>Eukaryota</taxon>
        <taxon>Viridiplantae</taxon>
        <taxon>Streptophyta</taxon>
        <taxon>Embryophyta</taxon>
        <taxon>Tracheophyta</taxon>
        <taxon>Spermatophyta</taxon>
        <taxon>Magnoliopsida</taxon>
        <taxon>eudicotyledons</taxon>
        <taxon>Gunneridae</taxon>
        <taxon>Pentapetalae</taxon>
        <taxon>rosids</taxon>
        <taxon>fabids</taxon>
        <taxon>Fabales</taxon>
        <taxon>Fabaceae</taxon>
        <taxon>Papilionoideae</taxon>
        <taxon>50 kb inversion clade</taxon>
        <taxon>NPAAA clade</taxon>
        <taxon>indigoferoid/millettioid clade</taxon>
        <taxon>Phaseoleae</taxon>
        <taxon>Mucuna</taxon>
    </lineage>
</organism>
<proteinExistence type="predicted"/>
<dbReference type="OrthoDB" id="784889at2759"/>
<feature type="region of interest" description="Disordered" evidence="1">
    <location>
        <begin position="877"/>
        <end position="906"/>
    </location>
</feature>
<feature type="compositionally biased region" description="Basic and acidic residues" evidence="1">
    <location>
        <begin position="472"/>
        <end position="484"/>
    </location>
</feature>
<feature type="region of interest" description="Disordered" evidence="1">
    <location>
        <begin position="89"/>
        <end position="531"/>
    </location>
</feature>
<feature type="compositionally biased region" description="Polar residues" evidence="1">
    <location>
        <begin position="1400"/>
        <end position="1412"/>
    </location>
</feature>
<dbReference type="GO" id="GO:0042752">
    <property type="term" value="P:regulation of circadian rhythm"/>
    <property type="evidence" value="ECO:0007669"/>
    <property type="project" value="InterPro"/>
</dbReference>
<feature type="compositionally biased region" description="Acidic residues" evidence="1">
    <location>
        <begin position="165"/>
        <end position="185"/>
    </location>
</feature>
<dbReference type="GO" id="GO:0005634">
    <property type="term" value="C:nucleus"/>
    <property type="evidence" value="ECO:0007669"/>
    <property type="project" value="TreeGrafter"/>
</dbReference>
<protein>
    <submittedName>
        <fullName evidence="2">Protein TIME FOR COFFEE</fullName>
    </submittedName>
</protein>
<feature type="region of interest" description="Disordered" evidence="1">
    <location>
        <begin position="970"/>
        <end position="1077"/>
    </location>
</feature>
<feature type="compositionally biased region" description="Polar residues" evidence="1">
    <location>
        <begin position="427"/>
        <end position="454"/>
    </location>
</feature>
<feature type="region of interest" description="Disordered" evidence="1">
    <location>
        <begin position="1112"/>
        <end position="1137"/>
    </location>
</feature>
<dbReference type="PANTHER" id="PTHR34798:SF2">
    <property type="entry name" value="PROTEIN TIME FOR COFFEE"/>
    <property type="match status" value="1"/>
</dbReference>
<feature type="compositionally biased region" description="Polar residues" evidence="1">
    <location>
        <begin position="1309"/>
        <end position="1321"/>
    </location>
</feature>
<dbReference type="PANTHER" id="PTHR34798">
    <property type="entry name" value="PROTEIN TIME FOR COFFEE"/>
    <property type="match status" value="1"/>
</dbReference>
<feature type="compositionally biased region" description="Basic residues" evidence="1">
    <location>
        <begin position="1"/>
        <end position="12"/>
    </location>
</feature>
<feature type="compositionally biased region" description="Low complexity" evidence="1">
    <location>
        <begin position="1535"/>
        <end position="1544"/>
    </location>
</feature>
<feature type="compositionally biased region" description="Basic and acidic residues" evidence="1">
    <location>
        <begin position="23"/>
        <end position="34"/>
    </location>
</feature>
<feature type="compositionally biased region" description="Polar residues" evidence="1">
    <location>
        <begin position="409"/>
        <end position="419"/>
    </location>
</feature>
<feature type="compositionally biased region" description="Basic and acidic residues" evidence="1">
    <location>
        <begin position="45"/>
        <end position="58"/>
    </location>
</feature>
<feature type="region of interest" description="Disordered" evidence="1">
    <location>
        <begin position="1275"/>
        <end position="1321"/>
    </location>
</feature>
<feature type="region of interest" description="Disordered" evidence="1">
    <location>
        <begin position="1355"/>
        <end position="1520"/>
    </location>
</feature>
<feature type="region of interest" description="Disordered" evidence="1">
    <location>
        <begin position="1"/>
        <end position="58"/>
    </location>
</feature>
<feature type="compositionally biased region" description="Polar residues" evidence="1">
    <location>
        <begin position="1430"/>
        <end position="1450"/>
    </location>
</feature>
<feature type="compositionally biased region" description="Low complexity" evidence="1">
    <location>
        <begin position="1451"/>
        <end position="1470"/>
    </location>
</feature>